<protein>
    <submittedName>
        <fullName evidence="1">Uncharacterized protein</fullName>
    </submittedName>
</protein>
<sequence>MNQVITTRKRLNLSQEGLLWKVALAHLGASGLHQAVVDLLHGFGPKPSRSSMEYLRREWVGEDVLHVLEKAFAEAGTGIPSPDGLPEHIALLSCHSQHLADGLLHLLPLKTLTSELRGYRLEHDLGM</sequence>
<comment type="caution">
    <text evidence="1">The sequence shown here is derived from an EMBL/GenBank/DDBJ whole genome shotgun (WGS) entry which is preliminary data.</text>
</comment>
<dbReference type="EMBL" id="PUIN01000018">
    <property type="protein sequence ID" value="PQO98873.1"/>
    <property type="molecule type" value="Genomic_DNA"/>
</dbReference>
<organism evidence="1 2">
    <name type="scientific">Pseudomonas frederiksbergensis</name>
    <dbReference type="NCBI Taxonomy" id="104087"/>
    <lineage>
        <taxon>Bacteria</taxon>
        <taxon>Pseudomonadati</taxon>
        <taxon>Pseudomonadota</taxon>
        <taxon>Gammaproteobacteria</taxon>
        <taxon>Pseudomonadales</taxon>
        <taxon>Pseudomonadaceae</taxon>
        <taxon>Pseudomonas</taxon>
    </lineage>
</organism>
<proteinExistence type="predicted"/>
<dbReference type="AlphaFoldDB" id="A0A2S8H8P7"/>
<evidence type="ECO:0000313" key="2">
    <source>
        <dbReference type="Proteomes" id="UP000239687"/>
    </source>
</evidence>
<gene>
    <name evidence="1" type="ORF">C5612_27110</name>
</gene>
<evidence type="ECO:0000313" key="1">
    <source>
        <dbReference type="EMBL" id="PQO98873.1"/>
    </source>
</evidence>
<reference evidence="1 2" key="1">
    <citation type="submission" date="2018-02" db="EMBL/GenBank/DDBJ databases">
        <title>Draft genome sequencing of Pseudomonas frederiksbergensis 11-D3.</title>
        <authorList>
            <person name="Zheng B.-X."/>
        </authorList>
    </citation>
    <scope>NUCLEOTIDE SEQUENCE [LARGE SCALE GENOMIC DNA]</scope>
    <source>
        <strain evidence="1 2">11-D3</strain>
    </source>
</reference>
<accession>A0A2S8H8P7</accession>
<name>A0A2S8H8P7_9PSED</name>
<dbReference type="Proteomes" id="UP000239687">
    <property type="component" value="Unassembled WGS sequence"/>
</dbReference>